<feature type="domain" description="N-acetyltransferase" evidence="1">
    <location>
        <begin position="2"/>
        <end position="151"/>
    </location>
</feature>
<reference evidence="3" key="1">
    <citation type="submission" date="2019-01" db="EMBL/GenBank/DDBJ databases">
        <title>Cytophagaceae bacterium strain CAR-16.</title>
        <authorList>
            <person name="Chen W.-M."/>
        </authorList>
    </citation>
    <scope>NUCLEOTIDE SEQUENCE [LARGE SCALE GENOMIC DNA]</scope>
    <source>
        <strain evidence="3">CHR27</strain>
    </source>
</reference>
<evidence type="ECO:0000259" key="1">
    <source>
        <dbReference type="PROSITE" id="PS51186"/>
    </source>
</evidence>
<dbReference type="AlphaFoldDB" id="A0A4V1N3V8"/>
<dbReference type="PANTHER" id="PTHR43617:SF20">
    <property type="entry name" value="N-ALPHA-ACETYLTRANSFERASE RIMI"/>
    <property type="match status" value="1"/>
</dbReference>
<name>A0A4V1N3V8_9SPHN</name>
<sequence length="154" mass="17231">MLTIRDFDRPDHRAEASAMAVMNAAFDPLYGEAWTASQLAGFMSLPGVTLSLAQLDQATLGFALMRFVSDEAELLLIAVDPRWCNRGIGDALLKNCIIKARKSKVIVLHIEVRENNRAVNFYQRAGFEHVHSRPSYYKGSDGTYYDALSFKLSL</sequence>
<dbReference type="Proteomes" id="UP000290958">
    <property type="component" value="Unassembled WGS sequence"/>
</dbReference>
<organism evidence="2 3">
    <name type="scientific">Sphingobium fluviale</name>
    <dbReference type="NCBI Taxonomy" id="2506423"/>
    <lineage>
        <taxon>Bacteria</taxon>
        <taxon>Pseudomonadati</taxon>
        <taxon>Pseudomonadota</taxon>
        <taxon>Alphaproteobacteria</taxon>
        <taxon>Sphingomonadales</taxon>
        <taxon>Sphingomonadaceae</taxon>
        <taxon>Sphingobium</taxon>
    </lineage>
</organism>
<comment type="caution">
    <text evidence="2">The sequence shown here is derived from an EMBL/GenBank/DDBJ whole genome shotgun (WGS) entry which is preliminary data.</text>
</comment>
<dbReference type="CDD" id="cd04301">
    <property type="entry name" value="NAT_SF"/>
    <property type="match status" value="1"/>
</dbReference>
<dbReference type="GO" id="GO:0008999">
    <property type="term" value="F:protein-N-terminal-alanine acetyltransferase activity"/>
    <property type="evidence" value="ECO:0007669"/>
    <property type="project" value="TreeGrafter"/>
</dbReference>
<protein>
    <submittedName>
        <fullName evidence="2">GNAT family N-acetyltransferase</fullName>
    </submittedName>
</protein>
<keyword evidence="3" id="KW-1185">Reference proteome</keyword>
<dbReference type="InterPro" id="IPR016181">
    <property type="entry name" value="Acyl_CoA_acyltransferase"/>
</dbReference>
<proteinExistence type="predicted"/>
<dbReference type="SUPFAM" id="SSF55729">
    <property type="entry name" value="Acyl-CoA N-acyltransferases (Nat)"/>
    <property type="match status" value="1"/>
</dbReference>
<keyword evidence="2" id="KW-0808">Transferase</keyword>
<dbReference type="OrthoDB" id="9804026at2"/>
<dbReference type="PROSITE" id="PS51186">
    <property type="entry name" value="GNAT"/>
    <property type="match status" value="1"/>
</dbReference>
<dbReference type="InterPro" id="IPR000182">
    <property type="entry name" value="GNAT_dom"/>
</dbReference>
<gene>
    <name evidence="2" type="ORF">EQG66_04365</name>
</gene>
<dbReference type="PANTHER" id="PTHR43617">
    <property type="entry name" value="L-AMINO ACID N-ACETYLTRANSFERASE"/>
    <property type="match status" value="1"/>
</dbReference>
<dbReference type="Gene3D" id="3.40.630.30">
    <property type="match status" value="1"/>
</dbReference>
<accession>A0A4V1N3V8</accession>
<dbReference type="Pfam" id="PF13673">
    <property type="entry name" value="Acetyltransf_10"/>
    <property type="match status" value="1"/>
</dbReference>
<dbReference type="InterPro" id="IPR050276">
    <property type="entry name" value="MshD_Acetyltransferase"/>
</dbReference>
<evidence type="ECO:0000313" key="3">
    <source>
        <dbReference type="Proteomes" id="UP000290958"/>
    </source>
</evidence>
<dbReference type="EMBL" id="SBKP01000003">
    <property type="protein sequence ID" value="RXR30016.1"/>
    <property type="molecule type" value="Genomic_DNA"/>
</dbReference>
<evidence type="ECO:0000313" key="2">
    <source>
        <dbReference type="EMBL" id="RXR30016.1"/>
    </source>
</evidence>